<dbReference type="OrthoDB" id="6636823at2"/>
<evidence type="ECO:0000313" key="1">
    <source>
        <dbReference type="EMBL" id="GGA88385.1"/>
    </source>
</evidence>
<dbReference type="Pfam" id="PF14056">
    <property type="entry name" value="DUF4250"/>
    <property type="match status" value="1"/>
</dbReference>
<dbReference type="InterPro" id="IPR025346">
    <property type="entry name" value="DUF4250"/>
</dbReference>
<dbReference type="RefSeq" id="WP_087507328.1">
    <property type="nucleotide sequence ID" value="NZ_BMDX01000024.1"/>
</dbReference>
<dbReference type="Proteomes" id="UP000619743">
    <property type="component" value="Unassembled WGS sequence"/>
</dbReference>
<keyword evidence="2" id="KW-1185">Reference proteome</keyword>
<dbReference type="AlphaFoldDB" id="A0A8J2XRU7"/>
<proteinExistence type="predicted"/>
<evidence type="ECO:0000313" key="2">
    <source>
        <dbReference type="Proteomes" id="UP000619743"/>
    </source>
</evidence>
<dbReference type="EMBL" id="BMDX01000024">
    <property type="protein sequence ID" value="GGA88385.1"/>
    <property type="molecule type" value="Genomic_DNA"/>
</dbReference>
<gene>
    <name evidence="1" type="ORF">GCM10011369_33170</name>
</gene>
<organism evidence="1 2">
    <name type="scientific">Neiella marina</name>
    <dbReference type="NCBI Taxonomy" id="508461"/>
    <lineage>
        <taxon>Bacteria</taxon>
        <taxon>Pseudomonadati</taxon>
        <taxon>Pseudomonadota</taxon>
        <taxon>Gammaproteobacteria</taxon>
        <taxon>Alteromonadales</taxon>
        <taxon>Echinimonadaceae</taxon>
        <taxon>Neiella</taxon>
    </lineage>
</organism>
<evidence type="ECO:0008006" key="3">
    <source>
        <dbReference type="Google" id="ProtNLM"/>
    </source>
</evidence>
<accession>A0A8J2XRU7</accession>
<name>A0A8J2XRU7_9GAMM</name>
<comment type="caution">
    <text evidence="1">The sequence shown here is derived from an EMBL/GenBank/DDBJ whole genome shotgun (WGS) entry which is preliminary data.</text>
</comment>
<sequence>MDLSNYHSMDPSMLLGIINMKLRHECSSVDDLADCYDIDSGGLQQRLSMIGYHYDAIHNQFTAV</sequence>
<reference evidence="2" key="1">
    <citation type="journal article" date="2019" name="Int. J. Syst. Evol. Microbiol.">
        <title>The Global Catalogue of Microorganisms (GCM) 10K type strain sequencing project: providing services to taxonomists for standard genome sequencing and annotation.</title>
        <authorList>
            <consortium name="The Broad Institute Genomics Platform"/>
            <consortium name="The Broad Institute Genome Sequencing Center for Infectious Disease"/>
            <person name="Wu L."/>
            <person name="Ma J."/>
        </authorList>
    </citation>
    <scope>NUCLEOTIDE SEQUENCE [LARGE SCALE GENOMIC DNA]</scope>
    <source>
        <strain evidence="2">CGMCC 1.10130</strain>
    </source>
</reference>
<protein>
    <recommendedName>
        <fullName evidence="3">DUF4250 domain-containing protein</fullName>
    </recommendedName>
</protein>